<gene>
    <name evidence="1" type="ORF">FGO68_gene3423</name>
</gene>
<name>A0A8J8T4J1_HALGN</name>
<evidence type="ECO:0000313" key="2">
    <source>
        <dbReference type="Proteomes" id="UP000785679"/>
    </source>
</evidence>
<dbReference type="Proteomes" id="UP000785679">
    <property type="component" value="Unassembled WGS sequence"/>
</dbReference>
<accession>A0A8J8T4J1</accession>
<dbReference type="AlphaFoldDB" id="A0A8J8T4J1"/>
<dbReference type="EMBL" id="RRYP01005417">
    <property type="protein sequence ID" value="TNV82052.1"/>
    <property type="molecule type" value="Genomic_DNA"/>
</dbReference>
<proteinExistence type="predicted"/>
<keyword evidence="2" id="KW-1185">Reference proteome</keyword>
<sequence length="104" mass="11893">MLTIKHQIQCRIESTAVYSSAVSTHKSMFLSIPGVTHQITFKGERYPENSLNTVSERSYQVRLIYIDIWPMHKPPGPYSKLLSQEKNLQPQVGLCLTVLITLFD</sequence>
<comment type="caution">
    <text evidence="1">The sequence shown here is derived from an EMBL/GenBank/DDBJ whole genome shotgun (WGS) entry which is preliminary data.</text>
</comment>
<organism evidence="1 2">
    <name type="scientific">Halteria grandinella</name>
    <dbReference type="NCBI Taxonomy" id="5974"/>
    <lineage>
        <taxon>Eukaryota</taxon>
        <taxon>Sar</taxon>
        <taxon>Alveolata</taxon>
        <taxon>Ciliophora</taxon>
        <taxon>Intramacronucleata</taxon>
        <taxon>Spirotrichea</taxon>
        <taxon>Stichotrichia</taxon>
        <taxon>Sporadotrichida</taxon>
        <taxon>Halteriidae</taxon>
        <taxon>Halteria</taxon>
    </lineage>
</organism>
<evidence type="ECO:0000313" key="1">
    <source>
        <dbReference type="EMBL" id="TNV82052.1"/>
    </source>
</evidence>
<reference evidence="1" key="1">
    <citation type="submission" date="2019-06" db="EMBL/GenBank/DDBJ databases">
        <authorList>
            <person name="Zheng W."/>
        </authorList>
    </citation>
    <scope>NUCLEOTIDE SEQUENCE</scope>
    <source>
        <strain evidence="1">QDHG01</strain>
    </source>
</reference>
<protein>
    <submittedName>
        <fullName evidence="1">Uncharacterized protein</fullName>
    </submittedName>
</protein>